<protein>
    <submittedName>
        <fullName evidence="2">MBL fold metallo-hydrolase</fullName>
    </submittedName>
</protein>
<dbReference type="SMART" id="SM00849">
    <property type="entry name" value="Lactamase_B"/>
    <property type="match status" value="1"/>
</dbReference>
<evidence type="ECO:0000313" key="3">
    <source>
        <dbReference type="Proteomes" id="UP001596016"/>
    </source>
</evidence>
<reference evidence="3" key="1">
    <citation type="journal article" date="2019" name="Int. J. Syst. Evol. Microbiol.">
        <title>The Global Catalogue of Microorganisms (GCM) 10K type strain sequencing project: providing services to taxonomists for standard genome sequencing and annotation.</title>
        <authorList>
            <consortium name="The Broad Institute Genomics Platform"/>
            <consortium name="The Broad Institute Genome Sequencing Center for Infectious Disease"/>
            <person name="Wu L."/>
            <person name="Ma J."/>
        </authorList>
    </citation>
    <scope>NUCLEOTIDE SEQUENCE [LARGE SCALE GENOMIC DNA]</scope>
    <source>
        <strain evidence="3">CGMCC 4.1415</strain>
    </source>
</reference>
<sequence length="340" mass="38783">MTASIGEVMQDCVVDEVAPGIFRLDVPVPFSGLRQINLWLLRDGDGFTMIDCGFADAQTRQRIEAMWKVVLNGRPVTRLLITHFHPDHAGNCRFICERWGLRPQLTQLEWMAANVALKSLYSDDPQLAPRFYRQNGATDDLIDLYHADTILYDTGVELTDDHERLNAGDRLVIGEREWVVMTGQGHSPEMAMLYCADDDILIAGDQILPKISPNISVWPWEPLANPLREFLVSLEQLDTRVTSNTLVLPSHRAPFHDAKSRIASLREHHEERLALLARLMKERGEITATDLLQPLFNRRLDGHQLNFAMGEVIAHLNYMMFEGTVRRMVDRDANIRFSLC</sequence>
<dbReference type="PANTHER" id="PTHR23131:SF4">
    <property type="entry name" value="METALLO-BETA-LACTAMASE SUPERFAMILY POTEIN"/>
    <property type="match status" value="1"/>
</dbReference>
<dbReference type="PANTHER" id="PTHR23131">
    <property type="entry name" value="ENDORIBONUCLEASE LACTB2"/>
    <property type="match status" value="1"/>
</dbReference>
<dbReference type="Pfam" id="PF21221">
    <property type="entry name" value="B_lactamase-like_C"/>
    <property type="match status" value="1"/>
</dbReference>
<dbReference type="SUPFAM" id="SSF56281">
    <property type="entry name" value="Metallo-hydrolase/oxidoreductase"/>
    <property type="match status" value="1"/>
</dbReference>
<dbReference type="Pfam" id="PF00753">
    <property type="entry name" value="Lactamase_B"/>
    <property type="match status" value="1"/>
</dbReference>
<dbReference type="InterPro" id="IPR036388">
    <property type="entry name" value="WH-like_DNA-bd_sf"/>
</dbReference>
<dbReference type="Gene3D" id="3.60.15.10">
    <property type="entry name" value="Ribonuclease Z/Hydroxyacylglutathione hydrolase-like"/>
    <property type="match status" value="1"/>
</dbReference>
<dbReference type="InterPro" id="IPR036866">
    <property type="entry name" value="RibonucZ/Hydroxyglut_hydro"/>
</dbReference>
<gene>
    <name evidence="2" type="ORF">ACFPLB_02145</name>
</gene>
<organism evidence="2 3">
    <name type="scientific">Aquamicrobium segne</name>
    <dbReference type="NCBI Taxonomy" id="469547"/>
    <lineage>
        <taxon>Bacteria</taxon>
        <taxon>Pseudomonadati</taxon>
        <taxon>Pseudomonadota</taxon>
        <taxon>Alphaproteobacteria</taxon>
        <taxon>Hyphomicrobiales</taxon>
        <taxon>Phyllobacteriaceae</taxon>
        <taxon>Aquamicrobium</taxon>
    </lineage>
</organism>
<evidence type="ECO:0000313" key="2">
    <source>
        <dbReference type="EMBL" id="MFC5384760.1"/>
    </source>
</evidence>
<dbReference type="RefSeq" id="WP_378227610.1">
    <property type="nucleotide sequence ID" value="NZ_JBHSLL010000010.1"/>
</dbReference>
<comment type="caution">
    <text evidence="2">The sequence shown here is derived from an EMBL/GenBank/DDBJ whole genome shotgun (WGS) entry which is preliminary data.</text>
</comment>
<feature type="domain" description="Metallo-beta-lactamase" evidence="1">
    <location>
        <begin position="35"/>
        <end position="251"/>
    </location>
</feature>
<accession>A0ABW0GTC3</accession>
<name>A0ABW0GTC3_9HYPH</name>
<dbReference type="Gene3D" id="1.10.10.10">
    <property type="entry name" value="Winged helix-like DNA-binding domain superfamily/Winged helix DNA-binding domain"/>
    <property type="match status" value="1"/>
</dbReference>
<evidence type="ECO:0000259" key="1">
    <source>
        <dbReference type="SMART" id="SM00849"/>
    </source>
</evidence>
<dbReference type="InterPro" id="IPR048933">
    <property type="entry name" value="B_lactamase-like_C"/>
</dbReference>
<dbReference type="InterPro" id="IPR050662">
    <property type="entry name" value="Sec-metab_biosynth-thioest"/>
</dbReference>
<dbReference type="EMBL" id="JBHSLL010000010">
    <property type="protein sequence ID" value="MFC5384760.1"/>
    <property type="molecule type" value="Genomic_DNA"/>
</dbReference>
<dbReference type="InterPro" id="IPR001279">
    <property type="entry name" value="Metallo-B-lactamas"/>
</dbReference>
<dbReference type="Proteomes" id="UP001596016">
    <property type="component" value="Unassembled WGS sequence"/>
</dbReference>
<proteinExistence type="predicted"/>
<keyword evidence="3" id="KW-1185">Reference proteome</keyword>